<evidence type="ECO:0000259" key="1">
    <source>
        <dbReference type="Pfam" id="PF05685"/>
    </source>
</evidence>
<dbReference type="CDD" id="cd06260">
    <property type="entry name" value="DUF820-like"/>
    <property type="match status" value="1"/>
</dbReference>
<dbReference type="RefSeq" id="WP_271927023.1">
    <property type="nucleotide sequence ID" value="NZ_JAQNDO010000001.1"/>
</dbReference>
<sequence>MSSTFKRRQHATVADLLAIPPEERVHEIIDGELVRKAAPTGEHGDAQSAVVARLKGPFQRRPSGGAFPGGWWIYTEVEVEFAPTQVYRPDVVGWRREHVPERPKGTPIRIRPDWVCEVLSPSNPGTDRVKKLNHYHQFGVPHYWIVDPMEESLSVFRWTREGYLFVIAAGRDVRVRAEPFEAVELSVGALFGGDDDDPVEGFPGER</sequence>
<protein>
    <submittedName>
        <fullName evidence="2">Uma2 family endonuclease</fullName>
    </submittedName>
</protein>
<dbReference type="InterPro" id="IPR011335">
    <property type="entry name" value="Restrct_endonuc-II-like"/>
</dbReference>
<keyword evidence="2" id="KW-0255">Endonuclease</keyword>
<keyword evidence="3" id="KW-1185">Reference proteome</keyword>
<comment type="caution">
    <text evidence="2">The sequence shown here is derived from an EMBL/GenBank/DDBJ whole genome shotgun (WGS) entry which is preliminary data.</text>
</comment>
<evidence type="ECO:0000313" key="3">
    <source>
        <dbReference type="Proteomes" id="UP001221411"/>
    </source>
</evidence>
<dbReference type="EMBL" id="JAQNDO010000001">
    <property type="protein sequence ID" value="MDC0748195.1"/>
    <property type="molecule type" value="Genomic_DNA"/>
</dbReference>
<name>A0ABT5F522_9BACT</name>
<organism evidence="2 3">
    <name type="scientific">Polyangium mundeleinium</name>
    <dbReference type="NCBI Taxonomy" id="2995306"/>
    <lineage>
        <taxon>Bacteria</taxon>
        <taxon>Pseudomonadati</taxon>
        <taxon>Myxococcota</taxon>
        <taxon>Polyangia</taxon>
        <taxon>Polyangiales</taxon>
        <taxon>Polyangiaceae</taxon>
        <taxon>Polyangium</taxon>
    </lineage>
</organism>
<keyword evidence="2" id="KW-0540">Nuclease</keyword>
<keyword evidence="2" id="KW-0378">Hydrolase</keyword>
<dbReference type="PANTHER" id="PTHR34107">
    <property type="entry name" value="SLL0198 PROTEIN-RELATED"/>
    <property type="match status" value="1"/>
</dbReference>
<accession>A0ABT5F522</accession>
<reference evidence="2 3" key="1">
    <citation type="submission" date="2022-11" db="EMBL/GenBank/DDBJ databases">
        <title>Minimal conservation of predation-associated metabolite biosynthetic gene clusters underscores biosynthetic potential of Myxococcota including descriptions for ten novel species: Archangium lansinium sp. nov., Myxococcus landrumus sp. nov., Nannocystis bai.</title>
        <authorList>
            <person name="Ahearne A."/>
            <person name="Stevens C."/>
            <person name="Dowd S."/>
        </authorList>
    </citation>
    <scope>NUCLEOTIDE SEQUENCE [LARGE SCALE GENOMIC DNA]</scope>
    <source>
        <strain evidence="2 3">RJM3</strain>
    </source>
</reference>
<dbReference type="InterPro" id="IPR008538">
    <property type="entry name" value="Uma2"/>
</dbReference>
<dbReference type="Proteomes" id="UP001221411">
    <property type="component" value="Unassembled WGS sequence"/>
</dbReference>
<dbReference type="GO" id="GO:0004519">
    <property type="term" value="F:endonuclease activity"/>
    <property type="evidence" value="ECO:0007669"/>
    <property type="project" value="UniProtKB-KW"/>
</dbReference>
<gene>
    <name evidence="2" type="ORF">POL67_43105</name>
</gene>
<proteinExistence type="predicted"/>
<dbReference type="Gene3D" id="3.90.1570.10">
    <property type="entry name" value="tt1808, chain A"/>
    <property type="match status" value="1"/>
</dbReference>
<dbReference type="SUPFAM" id="SSF52980">
    <property type="entry name" value="Restriction endonuclease-like"/>
    <property type="match status" value="1"/>
</dbReference>
<dbReference type="InterPro" id="IPR012296">
    <property type="entry name" value="Nuclease_put_TT1808"/>
</dbReference>
<feature type="domain" description="Putative restriction endonuclease" evidence="1">
    <location>
        <begin position="14"/>
        <end position="186"/>
    </location>
</feature>
<dbReference type="PANTHER" id="PTHR34107:SF4">
    <property type="entry name" value="SLL1222 PROTEIN"/>
    <property type="match status" value="1"/>
</dbReference>
<evidence type="ECO:0000313" key="2">
    <source>
        <dbReference type="EMBL" id="MDC0748195.1"/>
    </source>
</evidence>
<dbReference type="Pfam" id="PF05685">
    <property type="entry name" value="Uma2"/>
    <property type="match status" value="1"/>
</dbReference>